<organism evidence="1 2">
    <name type="scientific">Pseudaquabacterium inlustre</name>
    <dbReference type="NCBI Taxonomy" id="2984192"/>
    <lineage>
        <taxon>Bacteria</taxon>
        <taxon>Pseudomonadati</taxon>
        <taxon>Pseudomonadota</taxon>
        <taxon>Betaproteobacteria</taxon>
        <taxon>Burkholderiales</taxon>
        <taxon>Sphaerotilaceae</taxon>
        <taxon>Pseudaquabacterium</taxon>
    </lineage>
</organism>
<protein>
    <submittedName>
        <fullName evidence="1">DUF2946 family protein</fullName>
    </submittedName>
</protein>
<name>A0ABU9CC33_9BURK</name>
<dbReference type="Proteomes" id="UP001365405">
    <property type="component" value="Unassembled WGS sequence"/>
</dbReference>
<evidence type="ECO:0000313" key="2">
    <source>
        <dbReference type="Proteomes" id="UP001365405"/>
    </source>
</evidence>
<keyword evidence="2" id="KW-1185">Reference proteome</keyword>
<proteinExistence type="predicted"/>
<dbReference type="EMBL" id="JBBUTH010000001">
    <property type="protein sequence ID" value="MEK8049236.1"/>
    <property type="molecule type" value="Genomic_DNA"/>
</dbReference>
<reference evidence="1 2" key="1">
    <citation type="submission" date="2024-04" db="EMBL/GenBank/DDBJ databases">
        <title>Novel species of the genus Ideonella isolated from streams.</title>
        <authorList>
            <person name="Lu H."/>
        </authorList>
    </citation>
    <scope>NUCLEOTIDE SEQUENCE [LARGE SCALE GENOMIC DNA]</scope>
    <source>
        <strain evidence="1 2">DXS22W</strain>
    </source>
</reference>
<accession>A0ABU9CC33</accession>
<dbReference type="RefSeq" id="WP_341408907.1">
    <property type="nucleotide sequence ID" value="NZ_JBBUTH010000001.1"/>
</dbReference>
<dbReference type="InterPro" id="IPR021333">
    <property type="entry name" value="DUF2946"/>
</dbReference>
<sequence>MRLSPARHTITWTAMLAVLLVALGPLLALARGGVPPVTWTEVCSAQGSRWVAMADGAAAVSTPDADPAAAPGLPGGMTHALQHCPWCALQHQATALPPPDHVLRVAAPFTAAPPPAFLRAPRTLHAWAPAQARAPPAGATRALC</sequence>
<gene>
    <name evidence="1" type="ORF">AACH10_03195</name>
</gene>
<comment type="caution">
    <text evidence="1">The sequence shown here is derived from an EMBL/GenBank/DDBJ whole genome shotgun (WGS) entry which is preliminary data.</text>
</comment>
<dbReference type="Pfam" id="PF11162">
    <property type="entry name" value="DUF2946"/>
    <property type="match status" value="1"/>
</dbReference>
<evidence type="ECO:0000313" key="1">
    <source>
        <dbReference type="EMBL" id="MEK8049236.1"/>
    </source>
</evidence>